<evidence type="ECO:0000256" key="12">
    <source>
        <dbReference type="ARBA" id="ARBA00039316"/>
    </source>
</evidence>
<dbReference type="PANTHER" id="PTHR43152:SF1">
    <property type="entry name" value="UVRA PROTEIN"/>
    <property type="match status" value="1"/>
</dbReference>
<comment type="subcellular location">
    <subcellularLocation>
        <location evidence="1">Cytoplasm</location>
    </subcellularLocation>
</comment>
<keyword evidence="7" id="KW-0067">ATP-binding</keyword>
<evidence type="ECO:0000256" key="8">
    <source>
        <dbReference type="ARBA" id="ARBA00022881"/>
    </source>
</evidence>
<gene>
    <name evidence="15" type="ORF">A3I57_04080</name>
</gene>
<keyword evidence="6" id="KW-0228">DNA excision</keyword>
<dbReference type="GO" id="GO:0016887">
    <property type="term" value="F:ATP hydrolysis activity"/>
    <property type="evidence" value="ECO:0007669"/>
    <property type="project" value="InterPro"/>
</dbReference>
<evidence type="ECO:0000256" key="1">
    <source>
        <dbReference type="ARBA" id="ARBA00004496"/>
    </source>
</evidence>
<feature type="domain" description="ABC transporter" evidence="14">
    <location>
        <begin position="196"/>
        <end position="429"/>
    </location>
</feature>
<evidence type="ECO:0000256" key="7">
    <source>
        <dbReference type="ARBA" id="ARBA00022840"/>
    </source>
</evidence>
<dbReference type="GO" id="GO:0003677">
    <property type="term" value="F:DNA binding"/>
    <property type="evidence" value="ECO:0007669"/>
    <property type="project" value="UniProtKB-KW"/>
</dbReference>
<proteinExistence type="inferred from homology"/>
<dbReference type="SUPFAM" id="SSF52540">
    <property type="entry name" value="P-loop containing nucleoside triphosphate hydrolases"/>
    <property type="match status" value="3"/>
</dbReference>
<evidence type="ECO:0000256" key="3">
    <source>
        <dbReference type="ARBA" id="ARBA00022737"/>
    </source>
</evidence>
<reference evidence="15 16" key="1">
    <citation type="journal article" date="2016" name="Nat. Commun.">
        <title>Thousands of microbial genomes shed light on interconnected biogeochemical processes in an aquifer system.</title>
        <authorList>
            <person name="Anantharaman K."/>
            <person name="Brown C.T."/>
            <person name="Hug L.A."/>
            <person name="Sharon I."/>
            <person name="Castelle C.J."/>
            <person name="Probst A.J."/>
            <person name="Thomas B.C."/>
            <person name="Singh A."/>
            <person name="Wilkins M.J."/>
            <person name="Karaoz U."/>
            <person name="Brodie E.L."/>
            <person name="Williams K.H."/>
            <person name="Hubbard S.S."/>
            <person name="Banfield J.F."/>
        </authorList>
    </citation>
    <scope>NUCLEOTIDE SEQUENCE [LARGE SCALE GENOMIC DNA]</scope>
</reference>
<dbReference type="EMBL" id="MEZQ01000050">
    <property type="protein sequence ID" value="OGD58602.1"/>
    <property type="molecule type" value="Genomic_DNA"/>
</dbReference>
<dbReference type="Gene3D" id="3.40.50.300">
    <property type="entry name" value="P-loop containing nucleotide triphosphate hydrolases"/>
    <property type="match status" value="2"/>
</dbReference>
<dbReference type="PROSITE" id="PS50893">
    <property type="entry name" value="ABC_TRANSPORTER_2"/>
    <property type="match status" value="2"/>
</dbReference>
<evidence type="ECO:0000259" key="14">
    <source>
        <dbReference type="PROSITE" id="PS50893"/>
    </source>
</evidence>
<dbReference type="GO" id="GO:0006281">
    <property type="term" value="P:DNA repair"/>
    <property type="evidence" value="ECO:0007669"/>
    <property type="project" value="UniProtKB-KW"/>
</dbReference>
<evidence type="ECO:0000313" key="15">
    <source>
        <dbReference type="EMBL" id="OGD58602.1"/>
    </source>
</evidence>
<dbReference type="Gene3D" id="1.20.1580.10">
    <property type="entry name" value="ABC transporter ATPase like domain"/>
    <property type="match status" value="2"/>
</dbReference>
<feature type="domain" description="ABC transporter" evidence="14">
    <location>
        <begin position="440"/>
        <end position="737"/>
    </location>
</feature>
<dbReference type="AlphaFoldDB" id="A0A1F5DU00"/>
<dbReference type="InterPro" id="IPR003439">
    <property type="entry name" value="ABC_transporter-like_ATP-bd"/>
</dbReference>
<keyword evidence="8" id="KW-0267">Excision nuclease</keyword>
<protein>
    <recommendedName>
        <fullName evidence="12">UvrABC system protein A</fullName>
    </recommendedName>
    <alternativeName>
        <fullName evidence="13">Excinuclease ABC subunit A</fullName>
    </alternativeName>
</protein>
<keyword evidence="9" id="KW-0238">DNA-binding</keyword>
<evidence type="ECO:0000256" key="13">
    <source>
        <dbReference type="ARBA" id="ARBA00042156"/>
    </source>
</evidence>
<dbReference type="InterPro" id="IPR017871">
    <property type="entry name" value="ABC_transporter-like_CS"/>
</dbReference>
<dbReference type="GO" id="GO:0005524">
    <property type="term" value="F:ATP binding"/>
    <property type="evidence" value="ECO:0007669"/>
    <property type="project" value="UniProtKB-KW"/>
</dbReference>
<dbReference type="Gene3D" id="1.10.8.280">
    <property type="entry name" value="ABC transporter ATPase domain-like"/>
    <property type="match status" value="1"/>
</dbReference>
<evidence type="ECO:0000256" key="9">
    <source>
        <dbReference type="ARBA" id="ARBA00023125"/>
    </source>
</evidence>
<dbReference type="SMART" id="SM00382">
    <property type="entry name" value="AAA"/>
    <property type="match status" value="2"/>
</dbReference>
<evidence type="ECO:0000256" key="6">
    <source>
        <dbReference type="ARBA" id="ARBA00022769"/>
    </source>
</evidence>
<dbReference type="GO" id="GO:0005737">
    <property type="term" value="C:cytoplasm"/>
    <property type="evidence" value="ECO:0007669"/>
    <property type="project" value="UniProtKB-SubCell"/>
</dbReference>
<dbReference type="Pfam" id="PF00005">
    <property type="entry name" value="ABC_tran"/>
    <property type="match status" value="1"/>
</dbReference>
<evidence type="ECO:0000256" key="4">
    <source>
        <dbReference type="ARBA" id="ARBA00022741"/>
    </source>
</evidence>
<dbReference type="GO" id="GO:0004518">
    <property type="term" value="F:nuclease activity"/>
    <property type="evidence" value="ECO:0007669"/>
    <property type="project" value="UniProtKB-KW"/>
</dbReference>
<dbReference type="InterPro" id="IPR003593">
    <property type="entry name" value="AAA+_ATPase"/>
</dbReference>
<keyword evidence="3" id="KW-0677">Repeat</keyword>
<evidence type="ECO:0000256" key="11">
    <source>
        <dbReference type="ARBA" id="ARBA00038000"/>
    </source>
</evidence>
<keyword evidence="5" id="KW-0227">DNA damage</keyword>
<dbReference type="PANTHER" id="PTHR43152">
    <property type="entry name" value="UVRABC SYSTEM PROTEIN A"/>
    <property type="match status" value="1"/>
</dbReference>
<organism evidence="15 16">
    <name type="scientific">Candidatus Beckwithbacteria bacterium RIFCSPLOWO2_02_FULL_47_23</name>
    <dbReference type="NCBI Taxonomy" id="1797463"/>
    <lineage>
        <taxon>Bacteria</taxon>
        <taxon>Candidatus Beckwithiibacteriota</taxon>
    </lineage>
</organism>
<dbReference type="InterPro" id="IPR027417">
    <property type="entry name" value="P-loop_NTPase"/>
</dbReference>
<name>A0A1F5DU00_9BACT</name>
<dbReference type="Proteomes" id="UP000176364">
    <property type="component" value="Unassembled WGS sequence"/>
</dbReference>
<comment type="similarity">
    <text evidence="11">Belongs to the ABC transporter superfamily. UvrA family.</text>
</comment>
<keyword evidence="10" id="KW-0234">DNA repair</keyword>
<dbReference type="CDD" id="cd03270">
    <property type="entry name" value="ABC_UvrA_I"/>
    <property type="match status" value="1"/>
</dbReference>
<evidence type="ECO:0000256" key="10">
    <source>
        <dbReference type="ARBA" id="ARBA00023204"/>
    </source>
</evidence>
<dbReference type="PROSITE" id="PS00211">
    <property type="entry name" value="ABC_TRANSPORTER_1"/>
    <property type="match status" value="1"/>
</dbReference>
<comment type="caution">
    <text evidence="15">The sequence shown here is derived from an EMBL/GenBank/DDBJ whole genome shotgun (WGS) entry which is preliminary data.</text>
</comment>
<evidence type="ECO:0000256" key="5">
    <source>
        <dbReference type="ARBA" id="ARBA00022763"/>
    </source>
</evidence>
<keyword evidence="4" id="KW-0547">Nucleotide-binding</keyword>
<evidence type="ECO:0000256" key="2">
    <source>
        <dbReference type="ARBA" id="ARBA00022490"/>
    </source>
</evidence>
<accession>A0A1F5DU00</accession>
<sequence length="746" mass="82307">MNQIVIKGARENNLKNIDLVIPRNRVVCLVGVSGSGKSTVAFDIIAREGQRQYFESLPAYARRYLSKSNRPEVDKIIGVSASIVISQDRVRGNPRSTVGTLTEAYTYLRLLYSRVGLPSMDSSYYSFNHPYGACKTCKGLGRAVKVSVDKVIDKSKSLNEGALVPSDWYVGGRQWSIVKASGYFDMDKKLTDYGAEELERILYAPPEMLQSVSGEFIDRWTFQGVVHRIIHRNNNAHRSLSENDMKYFDLVDCPECHGGRLNSKSLEVRLNGKNIGEVGNLPLEECLAFVKSLDHKNAEVIKPRLIDQLQGLINVGVGYLSLNRSADTLSGGEAQRVKMARQLGCSLVETVYVLDEPTAGLHPKDVAAVVENLNRLRDNGNTVIVVEHDETVIRNADYLIELGPGGGKNGGRVVATGNLKDLLNEPQSLTGKYLSGALTIEAKKVYRQPIGSIKVIKAQRHNLKNINLAIPTGIMVGLTGVSGSGKSSLIEEIISQHEDKIVLIDQSPVGANKRGCLTTYVGVFDIIRQLFAREHRMHPSFFSYNSSGGCNLCKGVGFIEMDMNFLGDVKIKCENCGGTRYKNKVLRYQYRGKNIVEVLAMTAAEVGQFFDNPEIFKATNLLQEVGLDYMEMGQTLDTLSGGESQRLKLASRLQNQGEFYILDEPTSGLHFADVAKLLKLLNRLVDNGNTILVVEHNLDVIKNADWIIDLGPEGGNQGGRIIAQGTPPQVSQVKNSYTGQFLKKLF</sequence>
<evidence type="ECO:0000313" key="16">
    <source>
        <dbReference type="Proteomes" id="UP000176364"/>
    </source>
</evidence>
<keyword evidence="2" id="KW-0963">Cytoplasm</keyword>